<organism evidence="2 3">
    <name type="scientific">Aspergillus novoparasiticus</name>
    <dbReference type="NCBI Taxonomy" id="986946"/>
    <lineage>
        <taxon>Eukaryota</taxon>
        <taxon>Fungi</taxon>
        <taxon>Dikarya</taxon>
        <taxon>Ascomycota</taxon>
        <taxon>Pezizomycotina</taxon>
        <taxon>Eurotiomycetes</taxon>
        <taxon>Eurotiomycetidae</taxon>
        <taxon>Eurotiales</taxon>
        <taxon>Aspergillaceae</taxon>
        <taxon>Aspergillus</taxon>
        <taxon>Aspergillus subgen. Circumdati</taxon>
    </lineage>
</organism>
<feature type="compositionally biased region" description="Polar residues" evidence="1">
    <location>
        <begin position="48"/>
        <end position="59"/>
    </location>
</feature>
<gene>
    <name evidence="2" type="ORF">BDV33DRAFT_186402</name>
</gene>
<reference evidence="2 3" key="1">
    <citation type="submission" date="2019-04" db="EMBL/GenBank/DDBJ databases">
        <title>Fungal friends and foes A comparative genomics study of 23 Aspergillus species from section Flavi.</title>
        <authorList>
            <consortium name="DOE Joint Genome Institute"/>
            <person name="Kjaerbolling I."/>
            <person name="Vesth T.C."/>
            <person name="Frisvad J.C."/>
            <person name="Nybo J.L."/>
            <person name="Theobald S."/>
            <person name="Kildgaard S."/>
            <person name="Petersen T.I."/>
            <person name="Kuo A."/>
            <person name="Sato A."/>
            <person name="Lyhne E.K."/>
            <person name="Kogle M.E."/>
            <person name="Wiebenga A."/>
            <person name="Kun R.S."/>
            <person name="Lubbers R.J."/>
            <person name="Makela M.R."/>
            <person name="Barry K."/>
            <person name="Chovatia M."/>
            <person name="Clum A."/>
            <person name="Daum C."/>
            <person name="Haridas S."/>
            <person name="He G."/>
            <person name="LaButti K."/>
            <person name="Lipzen A."/>
            <person name="Mondo S."/>
            <person name="Pangilinan J."/>
            <person name="Riley R."/>
            <person name="Salamov A."/>
            <person name="Simmons B.A."/>
            <person name="Magnuson J.K."/>
            <person name="Henrissat B."/>
            <person name="Mortensen U.H."/>
            <person name="Larsen T.O."/>
            <person name="De vries R.P."/>
            <person name="Grigoriev I.V."/>
            <person name="Machida M."/>
            <person name="Baker S.E."/>
            <person name="Andersen M.R."/>
        </authorList>
    </citation>
    <scope>NUCLEOTIDE SEQUENCE [LARGE SCALE GENOMIC DNA]</scope>
    <source>
        <strain evidence="2 3">CBS 126849</strain>
    </source>
</reference>
<feature type="compositionally biased region" description="Low complexity" evidence="1">
    <location>
        <begin position="26"/>
        <end position="35"/>
    </location>
</feature>
<dbReference type="Proteomes" id="UP000326799">
    <property type="component" value="Unassembled WGS sequence"/>
</dbReference>
<accession>A0A5N6E5G9</accession>
<dbReference type="EMBL" id="ML734199">
    <property type="protein sequence ID" value="KAB8212618.1"/>
    <property type="molecule type" value="Genomic_DNA"/>
</dbReference>
<keyword evidence="3" id="KW-1185">Reference proteome</keyword>
<evidence type="ECO:0000313" key="3">
    <source>
        <dbReference type="Proteomes" id="UP000326799"/>
    </source>
</evidence>
<sequence length="70" mass="7745">MIGNLDNSPEVFRPSGQIRSVEHWASSTSGSWKSSNECGLPRMRRPSLISSPGLQSSHTIIPPILRSYYS</sequence>
<feature type="region of interest" description="Disordered" evidence="1">
    <location>
        <begin position="22"/>
        <end position="70"/>
    </location>
</feature>
<evidence type="ECO:0000256" key="1">
    <source>
        <dbReference type="SAM" id="MobiDB-lite"/>
    </source>
</evidence>
<name>A0A5N6E5G9_9EURO</name>
<proteinExistence type="predicted"/>
<protein>
    <submittedName>
        <fullName evidence="2">Uncharacterized protein</fullName>
    </submittedName>
</protein>
<dbReference type="AlphaFoldDB" id="A0A5N6E5G9"/>
<evidence type="ECO:0000313" key="2">
    <source>
        <dbReference type="EMBL" id="KAB8212618.1"/>
    </source>
</evidence>